<evidence type="ECO:0000256" key="1">
    <source>
        <dbReference type="ARBA" id="ARBA00022723"/>
    </source>
</evidence>
<dbReference type="Gene3D" id="3.30.40.10">
    <property type="entry name" value="Zinc/RING finger domain, C3HC4 (zinc finger)"/>
    <property type="match status" value="1"/>
</dbReference>
<dbReference type="InterPro" id="IPR017907">
    <property type="entry name" value="Znf_RING_CS"/>
</dbReference>
<keyword evidence="3" id="KW-0862">Zinc</keyword>
<name>A0ABD2LI04_9BILA</name>
<keyword evidence="2" id="KW-0863">Zinc-finger</keyword>
<dbReference type="GO" id="GO:0008270">
    <property type="term" value="F:zinc ion binding"/>
    <property type="evidence" value="ECO:0007669"/>
    <property type="project" value="UniProtKB-KW"/>
</dbReference>
<evidence type="ECO:0000313" key="4">
    <source>
        <dbReference type="EMBL" id="KAL3114843.1"/>
    </source>
</evidence>
<protein>
    <recommendedName>
        <fullName evidence="6">RING-type domain-containing protein</fullName>
    </recommendedName>
</protein>
<sequence length="94" mass="10400">MGSEIAGEEEGICTDTLQRNPIDYLRCFSPIKCPFLLPCQHYFCGLCIADEKCCVICGHPISCSELVEDKVLNYVLESSSEVTETCANCDQVIN</sequence>
<dbReference type="AlphaFoldDB" id="A0ABD2LI04"/>
<evidence type="ECO:0000256" key="2">
    <source>
        <dbReference type="ARBA" id="ARBA00022771"/>
    </source>
</evidence>
<dbReference type="EMBL" id="JBICBT010000407">
    <property type="protein sequence ID" value="KAL3114843.1"/>
    <property type="molecule type" value="Genomic_DNA"/>
</dbReference>
<keyword evidence="5" id="KW-1185">Reference proteome</keyword>
<dbReference type="InterPro" id="IPR013083">
    <property type="entry name" value="Znf_RING/FYVE/PHD"/>
</dbReference>
<evidence type="ECO:0000256" key="3">
    <source>
        <dbReference type="ARBA" id="ARBA00022833"/>
    </source>
</evidence>
<keyword evidence="1" id="KW-0479">Metal-binding</keyword>
<evidence type="ECO:0000313" key="5">
    <source>
        <dbReference type="Proteomes" id="UP001620626"/>
    </source>
</evidence>
<accession>A0ABD2LI04</accession>
<organism evidence="4 5">
    <name type="scientific">Heterodera trifolii</name>
    <dbReference type="NCBI Taxonomy" id="157864"/>
    <lineage>
        <taxon>Eukaryota</taxon>
        <taxon>Metazoa</taxon>
        <taxon>Ecdysozoa</taxon>
        <taxon>Nematoda</taxon>
        <taxon>Chromadorea</taxon>
        <taxon>Rhabditida</taxon>
        <taxon>Tylenchina</taxon>
        <taxon>Tylenchomorpha</taxon>
        <taxon>Tylenchoidea</taxon>
        <taxon>Heteroderidae</taxon>
        <taxon>Heteroderinae</taxon>
        <taxon>Heterodera</taxon>
    </lineage>
</organism>
<reference evidence="4 5" key="1">
    <citation type="submission" date="2024-10" db="EMBL/GenBank/DDBJ databases">
        <authorList>
            <person name="Kim D."/>
        </authorList>
    </citation>
    <scope>NUCLEOTIDE SEQUENCE [LARGE SCALE GENOMIC DNA]</scope>
    <source>
        <strain evidence="4">BH-2024</strain>
    </source>
</reference>
<dbReference type="PROSITE" id="PS00518">
    <property type="entry name" value="ZF_RING_1"/>
    <property type="match status" value="1"/>
</dbReference>
<dbReference type="SUPFAM" id="SSF57850">
    <property type="entry name" value="RING/U-box"/>
    <property type="match status" value="1"/>
</dbReference>
<dbReference type="Proteomes" id="UP001620626">
    <property type="component" value="Unassembled WGS sequence"/>
</dbReference>
<comment type="caution">
    <text evidence="4">The sequence shown here is derived from an EMBL/GenBank/DDBJ whole genome shotgun (WGS) entry which is preliminary data.</text>
</comment>
<proteinExistence type="predicted"/>
<evidence type="ECO:0008006" key="6">
    <source>
        <dbReference type="Google" id="ProtNLM"/>
    </source>
</evidence>
<gene>
    <name evidence="4" type="ORF">niasHT_014657</name>
</gene>